<gene>
    <name evidence="2" type="primary">Dere\GG11614</name>
    <name evidence="2" type="ORF">Dere_GG11614</name>
</gene>
<dbReference type="InterPro" id="IPR006601">
    <property type="entry name" value="Uncharacterised_DM11_DROME"/>
</dbReference>
<keyword evidence="1" id="KW-0732">Signal</keyword>
<reference evidence="2 3" key="2">
    <citation type="journal article" date="2008" name="Bioinformatics">
        <title>Assembly reconciliation.</title>
        <authorList>
            <person name="Zimin A.V."/>
            <person name="Smith D.R."/>
            <person name="Sutton G."/>
            <person name="Yorke J.A."/>
        </authorList>
    </citation>
    <scope>NUCLEOTIDE SEQUENCE [LARGE SCALE GENOMIC DNA]</scope>
    <source>
        <strain evidence="2 3">TSC#14021-0224.01</strain>
    </source>
</reference>
<organism evidence="2 3">
    <name type="scientific">Drosophila erecta</name>
    <name type="common">Fruit fly</name>
    <dbReference type="NCBI Taxonomy" id="7220"/>
    <lineage>
        <taxon>Eukaryota</taxon>
        <taxon>Metazoa</taxon>
        <taxon>Ecdysozoa</taxon>
        <taxon>Arthropoda</taxon>
        <taxon>Hexapoda</taxon>
        <taxon>Insecta</taxon>
        <taxon>Pterygota</taxon>
        <taxon>Neoptera</taxon>
        <taxon>Endopterygota</taxon>
        <taxon>Diptera</taxon>
        <taxon>Brachycera</taxon>
        <taxon>Muscomorpha</taxon>
        <taxon>Ephydroidea</taxon>
        <taxon>Drosophilidae</taxon>
        <taxon>Drosophila</taxon>
        <taxon>Sophophora</taxon>
    </lineage>
</organism>
<evidence type="ECO:0000256" key="1">
    <source>
        <dbReference type="SAM" id="SignalP"/>
    </source>
</evidence>
<dbReference type="OrthoDB" id="7975395at2759"/>
<proteinExistence type="predicted"/>
<reference evidence="2 3" key="1">
    <citation type="journal article" date="2007" name="Nature">
        <title>Evolution of genes and genomes on the Drosophila phylogeny.</title>
        <authorList>
            <consortium name="Drosophila 12 Genomes Consortium"/>
            <person name="Clark A.G."/>
            <person name="Eisen M.B."/>
            <person name="Smith D.R."/>
            <person name="Bergman C.M."/>
            <person name="Oliver B."/>
            <person name="Markow T.A."/>
            <person name="Kaufman T.C."/>
            <person name="Kellis M."/>
            <person name="Gelbart W."/>
            <person name="Iyer V.N."/>
            <person name="Pollard D.A."/>
            <person name="Sackton T.B."/>
            <person name="Larracuente A.M."/>
            <person name="Singh N.D."/>
            <person name="Abad J.P."/>
            <person name="Abt D.N."/>
            <person name="Adryan B."/>
            <person name="Aguade M."/>
            <person name="Akashi H."/>
            <person name="Anderson W.W."/>
            <person name="Aquadro C.F."/>
            <person name="Ardell D.H."/>
            <person name="Arguello R."/>
            <person name="Artieri C.G."/>
            <person name="Barbash D.A."/>
            <person name="Barker D."/>
            <person name="Barsanti P."/>
            <person name="Batterham P."/>
            <person name="Batzoglou S."/>
            <person name="Begun D."/>
            <person name="Bhutkar A."/>
            <person name="Blanco E."/>
            <person name="Bosak S.A."/>
            <person name="Bradley R.K."/>
            <person name="Brand A.D."/>
            <person name="Brent M.R."/>
            <person name="Brooks A.N."/>
            <person name="Brown R.H."/>
            <person name="Butlin R.K."/>
            <person name="Caggese C."/>
            <person name="Calvi B.R."/>
            <person name="Bernardo de Carvalho A."/>
            <person name="Caspi A."/>
            <person name="Castrezana S."/>
            <person name="Celniker S.E."/>
            <person name="Chang J.L."/>
            <person name="Chapple C."/>
            <person name="Chatterji S."/>
            <person name="Chinwalla A."/>
            <person name="Civetta A."/>
            <person name="Clifton S.W."/>
            <person name="Comeron J.M."/>
            <person name="Costello J.C."/>
            <person name="Coyne J.A."/>
            <person name="Daub J."/>
            <person name="David R.G."/>
            <person name="Delcher A.L."/>
            <person name="Delehaunty K."/>
            <person name="Do C.B."/>
            <person name="Ebling H."/>
            <person name="Edwards K."/>
            <person name="Eickbush T."/>
            <person name="Evans J.D."/>
            <person name="Filipski A."/>
            <person name="Findeiss S."/>
            <person name="Freyhult E."/>
            <person name="Fulton L."/>
            <person name="Fulton R."/>
            <person name="Garcia A.C."/>
            <person name="Gardiner A."/>
            <person name="Garfield D.A."/>
            <person name="Garvin B.E."/>
            <person name="Gibson G."/>
            <person name="Gilbert D."/>
            <person name="Gnerre S."/>
            <person name="Godfrey J."/>
            <person name="Good R."/>
            <person name="Gotea V."/>
            <person name="Gravely B."/>
            <person name="Greenberg A.J."/>
            <person name="Griffiths-Jones S."/>
            <person name="Gross S."/>
            <person name="Guigo R."/>
            <person name="Gustafson E.A."/>
            <person name="Haerty W."/>
            <person name="Hahn M.W."/>
            <person name="Halligan D.L."/>
            <person name="Halpern A.L."/>
            <person name="Halter G.M."/>
            <person name="Han M.V."/>
            <person name="Heger A."/>
            <person name="Hillier L."/>
            <person name="Hinrichs A.S."/>
            <person name="Holmes I."/>
            <person name="Hoskins R.A."/>
            <person name="Hubisz M.J."/>
            <person name="Hultmark D."/>
            <person name="Huntley M.A."/>
            <person name="Jaffe D.B."/>
            <person name="Jagadeeshan S."/>
            <person name="Jeck W.R."/>
            <person name="Johnson J."/>
            <person name="Jones C.D."/>
            <person name="Jordan W.C."/>
            <person name="Karpen G.H."/>
            <person name="Kataoka E."/>
            <person name="Keightley P.D."/>
            <person name="Kheradpour P."/>
            <person name="Kirkness E.F."/>
            <person name="Koerich L.B."/>
            <person name="Kristiansen K."/>
            <person name="Kudrna D."/>
            <person name="Kulathinal R.J."/>
            <person name="Kumar S."/>
            <person name="Kwok R."/>
            <person name="Lander E."/>
            <person name="Langley C.H."/>
            <person name="Lapoint R."/>
            <person name="Lazzaro B.P."/>
            <person name="Lee S.J."/>
            <person name="Levesque L."/>
            <person name="Li R."/>
            <person name="Lin C.F."/>
            <person name="Lin M.F."/>
            <person name="Lindblad-Toh K."/>
            <person name="Llopart A."/>
            <person name="Long M."/>
            <person name="Low L."/>
            <person name="Lozovsky E."/>
            <person name="Lu J."/>
            <person name="Luo M."/>
            <person name="Machado C.A."/>
            <person name="Makalowski W."/>
            <person name="Marzo M."/>
            <person name="Matsuda M."/>
            <person name="Matzkin L."/>
            <person name="McAllister B."/>
            <person name="McBride C.S."/>
            <person name="McKernan B."/>
            <person name="McKernan K."/>
            <person name="Mendez-Lago M."/>
            <person name="Minx P."/>
            <person name="Mollenhauer M.U."/>
            <person name="Montooth K."/>
            <person name="Mount S.M."/>
            <person name="Mu X."/>
            <person name="Myers E."/>
            <person name="Negre B."/>
            <person name="Newfeld S."/>
            <person name="Nielsen R."/>
            <person name="Noor M.A."/>
            <person name="O'Grady P."/>
            <person name="Pachter L."/>
            <person name="Papaceit M."/>
            <person name="Parisi M.J."/>
            <person name="Parisi M."/>
            <person name="Parts L."/>
            <person name="Pedersen J.S."/>
            <person name="Pesole G."/>
            <person name="Phillippy A.M."/>
            <person name="Ponting C.P."/>
            <person name="Pop M."/>
            <person name="Porcelli D."/>
            <person name="Powell J.R."/>
            <person name="Prohaska S."/>
            <person name="Pruitt K."/>
            <person name="Puig M."/>
            <person name="Quesneville H."/>
            <person name="Ram K.R."/>
            <person name="Rand D."/>
            <person name="Rasmussen M.D."/>
            <person name="Reed L.K."/>
            <person name="Reenan R."/>
            <person name="Reily A."/>
            <person name="Remington K.A."/>
            <person name="Rieger T.T."/>
            <person name="Ritchie M.G."/>
            <person name="Robin C."/>
            <person name="Rogers Y.H."/>
            <person name="Rohde C."/>
            <person name="Rozas J."/>
            <person name="Rubenfield M.J."/>
            <person name="Ruiz A."/>
            <person name="Russo S."/>
            <person name="Salzberg S.L."/>
            <person name="Sanchez-Gracia A."/>
            <person name="Saranga D.J."/>
            <person name="Sato H."/>
            <person name="Schaeffer S.W."/>
            <person name="Schatz M.C."/>
            <person name="Schlenke T."/>
            <person name="Schwartz R."/>
            <person name="Segarra C."/>
            <person name="Singh R.S."/>
            <person name="Sirot L."/>
            <person name="Sirota M."/>
            <person name="Sisneros N.B."/>
            <person name="Smith C.D."/>
            <person name="Smith T.F."/>
            <person name="Spieth J."/>
            <person name="Stage D.E."/>
            <person name="Stark A."/>
            <person name="Stephan W."/>
            <person name="Strausberg R.L."/>
            <person name="Strempel S."/>
            <person name="Sturgill D."/>
            <person name="Sutton G."/>
            <person name="Sutton G.G."/>
            <person name="Tao W."/>
            <person name="Teichmann S."/>
            <person name="Tobari Y.N."/>
            <person name="Tomimura Y."/>
            <person name="Tsolas J.M."/>
            <person name="Valente V.L."/>
            <person name="Venter E."/>
            <person name="Venter J.C."/>
            <person name="Vicario S."/>
            <person name="Vieira F.G."/>
            <person name="Vilella A.J."/>
            <person name="Villasante A."/>
            <person name="Walenz B."/>
            <person name="Wang J."/>
            <person name="Wasserman M."/>
            <person name="Watts T."/>
            <person name="Wilson D."/>
            <person name="Wilson R.K."/>
            <person name="Wing R.A."/>
            <person name="Wolfner M.F."/>
            <person name="Wong A."/>
            <person name="Wong G.K."/>
            <person name="Wu C.I."/>
            <person name="Wu G."/>
            <person name="Yamamoto D."/>
            <person name="Yang H.P."/>
            <person name="Yang S.P."/>
            <person name="Yorke J.A."/>
            <person name="Yoshida K."/>
            <person name="Zdobnov E."/>
            <person name="Zhang P."/>
            <person name="Zhang Y."/>
            <person name="Zimin A.V."/>
            <person name="Baldwin J."/>
            <person name="Abdouelleil A."/>
            <person name="Abdulkadir J."/>
            <person name="Abebe A."/>
            <person name="Abera B."/>
            <person name="Abreu J."/>
            <person name="Acer S.C."/>
            <person name="Aftuck L."/>
            <person name="Alexander A."/>
            <person name="An P."/>
            <person name="Anderson E."/>
            <person name="Anderson S."/>
            <person name="Arachi H."/>
            <person name="Azer M."/>
            <person name="Bachantsang P."/>
            <person name="Barry A."/>
            <person name="Bayul T."/>
            <person name="Berlin A."/>
            <person name="Bessette D."/>
            <person name="Bloom T."/>
            <person name="Blye J."/>
            <person name="Boguslavskiy L."/>
            <person name="Bonnet C."/>
            <person name="Boukhgalter B."/>
            <person name="Bourzgui I."/>
            <person name="Brown A."/>
            <person name="Cahill P."/>
            <person name="Channer S."/>
            <person name="Cheshatsang Y."/>
            <person name="Chuda L."/>
            <person name="Citroen M."/>
            <person name="Collymore A."/>
            <person name="Cooke P."/>
            <person name="Costello M."/>
            <person name="D'Aco K."/>
            <person name="Daza R."/>
            <person name="De Haan G."/>
            <person name="DeGray S."/>
            <person name="DeMaso C."/>
            <person name="Dhargay N."/>
            <person name="Dooley K."/>
            <person name="Dooley E."/>
            <person name="Doricent M."/>
            <person name="Dorje P."/>
            <person name="Dorjee K."/>
            <person name="Dupes A."/>
            <person name="Elong R."/>
            <person name="Falk J."/>
            <person name="Farina A."/>
            <person name="Faro S."/>
            <person name="Ferguson D."/>
            <person name="Fisher S."/>
            <person name="Foley C.D."/>
            <person name="Franke A."/>
            <person name="Friedrich D."/>
            <person name="Gadbois L."/>
            <person name="Gearin G."/>
            <person name="Gearin C.R."/>
            <person name="Giannoukos G."/>
            <person name="Goode T."/>
            <person name="Graham J."/>
            <person name="Grandbois E."/>
            <person name="Grewal S."/>
            <person name="Gyaltsen K."/>
            <person name="Hafez N."/>
            <person name="Hagos B."/>
            <person name="Hall J."/>
            <person name="Henson C."/>
            <person name="Hollinger A."/>
            <person name="Honan T."/>
            <person name="Huard M.D."/>
            <person name="Hughes L."/>
            <person name="Hurhula B."/>
            <person name="Husby M.E."/>
            <person name="Kamat A."/>
            <person name="Kanga B."/>
            <person name="Kashin S."/>
            <person name="Khazanovich D."/>
            <person name="Kisner P."/>
            <person name="Lance K."/>
            <person name="Lara M."/>
            <person name="Lee W."/>
            <person name="Lennon N."/>
            <person name="Letendre F."/>
            <person name="LeVine R."/>
            <person name="Lipovsky A."/>
            <person name="Liu X."/>
            <person name="Liu J."/>
            <person name="Liu S."/>
            <person name="Lokyitsang T."/>
            <person name="Lokyitsang Y."/>
            <person name="Lubonja R."/>
            <person name="Lui A."/>
            <person name="MacDonald P."/>
            <person name="Magnisalis V."/>
            <person name="Maru K."/>
            <person name="Matthews C."/>
            <person name="McCusker W."/>
            <person name="McDonough S."/>
            <person name="Mehta T."/>
            <person name="Meldrim J."/>
            <person name="Meneus L."/>
            <person name="Mihai O."/>
            <person name="Mihalev A."/>
            <person name="Mihova T."/>
            <person name="Mittelman R."/>
            <person name="Mlenga V."/>
            <person name="Montmayeur A."/>
            <person name="Mulrain L."/>
            <person name="Navidi A."/>
            <person name="Naylor J."/>
            <person name="Negash T."/>
            <person name="Nguyen T."/>
            <person name="Nguyen N."/>
            <person name="Nicol R."/>
            <person name="Norbu C."/>
            <person name="Norbu N."/>
            <person name="Novod N."/>
            <person name="O'Neill B."/>
            <person name="Osman S."/>
            <person name="Markiewicz E."/>
            <person name="Oyono O.L."/>
            <person name="Patti C."/>
            <person name="Phunkhang P."/>
            <person name="Pierre F."/>
            <person name="Priest M."/>
            <person name="Raghuraman S."/>
            <person name="Rege F."/>
            <person name="Reyes R."/>
            <person name="Rise C."/>
            <person name="Rogov P."/>
            <person name="Ross K."/>
            <person name="Ryan E."/>
            <person name="Settipalli S."/>
            <person name="Shea T."/>
            <person name="Sherpa N."/>
            <person name="Shi L."/>
            <person name="Shih D."/>
            <person name="Sparrow T."/>
            <person name="Spaulding J."/>
            <person name="Stalker J."/>
            <person name="Stange-Thomann N."/>
            <person name="Stavropoulos S."/>
            <person name="Stone C."/>
            <person name="Strader C."/>
            <person name="Tesfaye S."/>
            <person name="Thomson T."/>
            <person name="Thoulutsang Y."/>
            <person name="Thoulutsang D."/>
            <person name="Topham K."/>
            <person name="Topping I."/>
            <person name="Tsamla T."/>
            <person name="Vassiliev H."/>
            <person name="Vo A."/>
            <person name="Wangchuk T."/>
            <person name="Wangdi T."/>
            <person name="Weiand M."/>
            <person name="Wilkinson J."/>
            <person name="Wilson A."/>
            <person name="Yadav S."/>
            <person name="Young G."/>
            <person name="Yu Q."/>
            <person name="Zembek L."/>
            <person name="Zhong D."/>
            <person name="Zimmer A."/>
            <person name="Zwirko Z."/>
            <person name="Jaffe D.B."/>
            <person name="Alvarez P."/>
            <person name="Brockman W."/>
            <person name="Butler J."/>
            <person name="Chin C."/>
            <person name="Gnerre S."/>
            <person name="Grabherr M."/>
            <person name="Kleber M."/>
            <person name="Mauceli E."/>
            <person name="MacCallum I."/>
        </authorList>
    </citation>
    <scope>NUCLEOTIDE SEQUENCE [LARGE SCALE GENOMIC DNA]</scope>
    <source>
        <strain evidence="2 3">TSC#14021-0224.01</strain>
    </source>
</reference>
<dbReference type="AlphaFoldDB" id="B3P5Q3"/>
<protein>
    <submittedName>
        <fullName evidence="2">GG11614</fullName>
    </submittedName>
</protein>
<dbReference type="PhylomeDB" id="B3P5Q3"/>
<dbReference type="EMBL" id="CH954182">
    <property type="protein sequence ID" value="EDV53303.1"/>
    <property type="molecule type" value="Genomic_DNA"/>
</dbReference>
<dbReference type="OMA" id="LWYKYWT"/>
<feature type="signal peptide" evidence="1">
    <location>
        <begin position="1"/>
        <end position="17"/>
    </location>
</feature>
<dbReference type="HOGENOM" id="CLU_094350_0_0_1"/>
<dbReference type="SMART" id="SM00675">
    <property type="entry name" value="DM11"/>
    <property type="match status" value="1"/>
</dbReference>
<evidence type="ECO:0000313" key="3">
    <source>
        <dbReference type="Proteomes" id="UP000008711"/>
    </source>
</evidence>
<name>B3P5Q3_DROER</name>
<evidence type="ECO:0000313" key="2">
    <source>
        <dbReference type="EMBL" id="EDV53303.1"/>
    </source>
</evidence>
<keyword evidence="3" id="KW-1185">Reference proteome</keyword>
<accession>B3P5Q3</accession>
<feature type="chain" id="PRO_5002793612" evidence="1">
    <location>
        <begin position="18"/>
        <end position="198"/>
    </location>
</feature>
<sequence length="198" mass="21907">MVPKVLLLAVLAISAGAEKYELTVDEEVFLSCPDPEPGTLDIHGLADISELSTTMDAGGVTLSGNATLRWAVQPEDRVEMSGKLLYMDRGTWTPTVFSLTAKDFCTVMFDKNQLWYKYWTAHITNEVKNCLNVPGTKIIHEKYVLSLTATAVGPVTPGRYKANLMFRAYDSSGAERPTRICVEVRGDLSKVRRSKPFA</sequence>
<dbReference type="Proteomes" id="UP000008711">
    <property type="component" value="Unassembled WGS sequence"/>
</dbReference>